<dbReference type="SUPFAM" id="SSF47473">
    <property type="entry name" value="EF-hand"/>
    <property type="match status" value="1"/>
</dbReference>
<dbReference type="Gene3D" id="1.10.238.10">
    <property type="entry name" value="EF-hand"/>
    <property type="match status" value="1"/>
</dbReference>
<dbReference type="SMART" id="SM00054">
    <property type="entry name" value="EFh"/>
    <property type="match status" value="2"/>
</dbReference>
<dbReference type="InterPro" id="IPR006553">
    <property type="entry name" value="Leu-rich_rpt_Cys-con_subtyp"/>
</dbReference>
<feature type="transmembrane region" description="Helical" evidence="7">
    <location>
        <begin position="270"/>
        <end position="290"/>
    </location>
</feature>
<dbReference type="Pfam" id="PF00520">
    <property type="entry name" value="Ion_trans"/>
    <property type="match status" value="1"/>
</dbReference>
<feature type="transmembrane region" description="Helical" evidence="7">
    <location>
        <begin position="343"/>
        <end position="371"/>
    </location>
</feature>
<keyword evidence="10" id="KW-1185">Reference proteome</keyword>
<dbReference type="Gene3D" id="1.20.120.350">
    <property type="entry name" value="Voltage-gated potassium channels. Chain C"/>
    <property type="match status" value="1"/>
</dbReference>
<dbReference type="AlphaFoldDB" id="A0A812XAZ3"/>
<gene>
    <name evidence="9" type="primary">CACNA1G</name>
    <name evidence="9" type="ORF">SNEC2469_LOCUS20593</name>
</gene>
<dbReference type="InterPro" id="IPR018247">
    <property type="entry name" value="EF_Hand_1_Ca_BS"/>
</dbReference>
<sequence>MPGPAERRSITKKWDEDSSLPTTAKLQELLLEHEERLKAHFEKLVDKLFLQQVLGDSTEHAGKLSSPVHQPGADRISSKSTKGYQARVPNYVRQMVDGTLTKPAPLGNKVRTGSSINSWSSIEHGARRMKNFWLVYDVSIMLLIFVYACLMGVNLQWTSSTGKEPQWARHAELAFCIVFSLDLMCRVGVERLLFVFGPMRWWNLLDSVLVGMMVVSQITQESAIQSISGLRTLRLLRVLRVMRLARYFAKWPQFRQLRILVASIGESLKVMVWLVLLAFSIIYIFSLILTEGVWPSCHVETGGQELLCHRFGTLASSMMTLFQILYNGLLWGILWDAMEHWDWFFLVAFLMYVSFSMIILGNMMASFLYSLQKKVSKKEKENLIQSEIESKEEFLQQMSAVFRDFDQNGNGAISWTEFQIALEDQRMHAFLSSLELDISDAIGLFQVLDSDGTGAIEHSEFLFGCLRLRGGAKAMDMVRVQMEQEWMHSALLQMRSTLHDLHRIATFESRKTASSDSNLRMDHAMSDASENEQSEWGVTSLAIPRLIDSSPMLNVELRTQIPAEERAVTLHELKRISSNVMLESRHGWADQRTGERVPTAALNLYHFSYHHILPKTAPPGQLTLTLPWRASGSVSIPRKGQQVHQVNEHAALPNASAFVTHTEVSGNSSESDGTLKLHLRLTKGRFTSSPDDGSICADDSDFGVPIEVVCQNSFSYKELLSSEPCRPAWYCSHWWGEPIVSFVNCCQRHAHLRHLEDSEATYWVCGYANRQHELELEIGADDIMASSFYRALQVASGLLLILDKEAKPFSRIWCDYELYAAIMDSDKELDIVTMATASRRHQATAQMLSKNLLAGESAVAKSVREQNFPLSLLQHGLQVCLEDGEATVAKDKQTILSAMANHTDLTSDDARRHLQENLKRANATLHSTFAILAWPQAMQRGLLQDFKQDGELKLPEVLQADADRQSLELSLAHFQDSCVDSAVKMLASGLPPNLTELRLSFEGCKRITDASLSSLGSRFGANLKLLYLDFIGCSKLTDTGLIAVASSLPAGLEELELHFAGCTGIGSAGVNSLRAKLPRGLQSFNATFKGTGINKNFSTKAEFVSG</sequence>
<evidence type="ECO:0000313" key="10">
    <source>
        <dbReference type="Proteomes" id="UP000601435"/>
    </source>
</evidence>
<feature type="region of interest" description="Disordered" evidence="6">
    <location>
        <begin position="60"/>
        <end position="79"/>
    </location>
</feature>
<dbReference type="PROSITE" id="PS50222">
    <property type="entry name" value="EF_HAND_2"/>
    <property type="match status" value="2"/>
</dbReference>
<name>A0A812XAZ3_9DINO</name>
<proteinExistence type="predicted"/>
<comment type="subcellular location">
    <subcellularLocation>
        <location evidence="1">Membrane</location>
        <topology evidence="1">Multi-pass membrane protein</topology>
    </subcellularLocation>
</comment>
<dbReference type="CDD" id="cd00051">
    <property type="entry name" value="EFh"/>
    <property type="match status" value="1"/>
</dbReference>
<dbReference type="GO" id="GO:0005509">
    <property type="term" value="F:calcium ion binding"/>
    <property type="evidence" value="ECO:0007669"/>
    <property type="project" value="InterPro"/>
</dbReference>
<keyword evidence="3" id="KW-0106">Calcium</keyword>
<dbReference type="InterPro" id="IPR005821">
    <property type="entry name" value="Ion_trans_dom"/>
</dbReference>
<protein>
    <submittedName>
        <fullName evidence="9">CACNA1G protein</fullName>
    </submittedName>
</protein>
<dbReference type="GO" id="GO:0005248">
    <property type="term" value="F:voltage-gated sodium channel activity"/>
    <property type="evidence" value="ECO:0007669"/>
    <property type="project" value="TreeGrafter"/>
</dbReference>
<feature type="transmembrane region" description="Helical" evidence="7">
    <location>
        <begin position="311"/>
        <end position="331"/>
    </location>
</feature>
<evidence type="ECO:0000256" key="4">
    <source>
        <dbReference type="ARBA" id="ARBA00022989"/>
    </source>
</evidence>
<keyword evidence="2 7" id="KW-0812">Transmembrane</keyword>
<dbReference type="InterPro" id="IPR043203">
    <property type="entry name" value="VGCC_Ca_Na"/>
</dbReference>
<dbReference type="PANTHER" id="PTHR10037:SF62">
    <property type="entry name" value="SODIUM CHANNEL PROTEIN 60E"/>
    <property type="match status" value="1"/>
</dbReference>
<organism evidence="9 10">
    <name type="scientific">Symbiodinium necroappetens</name>
    <dbReference type="NCBI Taxonomy" id="1628268"/>
    <lineage>
        <taxon>Eukaryota</taxon>
        <taxon>Sar</taxon>
        <taxon>Alveolata</taxon>
        <taxon>Dinophyceae</taxon>
        <taxon>Suessiales</taxon>
        <taxon>Symbiodiniaceae</taxon>
        <taxon>Symbiodinium</taxon>
    </lineage>
</organism>
<dbReference type="PROSITE" id="PS00018">
    <property type="entry name" value="EF_HAND_1"/>
    <property type="match status" value="2"/>
</dbReference>
<dbReference type="SUPFAM" id="SSF52047">
    <property type="entry name" value="RNI-like"/>
    <property type="match status" value="1"/>
</dbReference>
<feature type="domain" description="EF-hand" evidence="8">
    <location>
        <begin position="436"/>
        <end position="471"/>
    </location>
</feature>
<accession>A0A812XAZ3</accession>
<dbReference type="SUPFAM" id="SSF81324">
    <property type="entry name" value="Voltage-gated potassium channels"/>
    <property type="match status" value="1"/>
</dbReference>
<dbReference type="Gene3D" id="1.10.287.70">
    <property type="match status" value="1"/>
</dbReference>
<dbReference type="InterPro" id="IPR027359">
    <property type="entry name" value="Volt_channel_dom_sf"/>
</dbReference>
<evidence type="ECO:0000256" key="7">
    <source>
        <dbReference type="SAM" id="Phobius"/>
    </source>
</evidence>
<keyword evidence="4 7" id="KW-1133">Transmembrane helix</keyword>
<dbReference type="PANTHER" id="PTHR10037">
    <property type="entry name" value="VOLTAGE-GATED CATION CHANNEL CALCIUM AND SODIUM"/>
    <property type="match status" value="1"/>
</dbReference>
<dbReference type="SMART" id="SM00367">
    <property type="entry name" value="LRR_CC"/>
    <property type="match status" value="2"/>
</dbReference>
<dbReference type="Gene3D" id="3.80.10.10">
    <property type="entry name" value="Ribonuclease Inhibitor"/>
    <property type="match status" value="1"/>
</dbReference>
<evidence type="ECO:0000256" key="1">
    <source>
        <dbReference type="ARBA" id="ARBA00004141"/>
    </source>
</evidence>
<reference evidence="9" key="1">
    <citation type="submission" date="2021-02" db="EMBL/GenBank/DDBJ databases">
        <authorList>
            <person name="Dougan E. K."/>
            <person name="Rhodes N."/>
            <person name="Thang M."/>
            <person name="Chan C."/>
        </authorList>
    </citation>
    <scope>NUCLEOTIDE SEQUENCE</scope>
</reference>
<comment type="caution">
    <text evidence="9">The sequence shown here is derived from an EMBL/GenBank/DDBJ whole genome shotgun (WGS) entry which is preliminary data.</text>
</comment>
<dbReference type="Proteomes" id="UP000601435">
    <property type="component" value="Unassembled WGS sequence"/>
</dbReference>
<evidence type="ECO:0000256" key="2">
    <source>
        <dbReference type="ARBA" id="ARBA00022692"/>
    </source>
</evidence>
<evidence type="ECO:0000313" key="9">
    <source>
        <dbReference type="EMBL" id="CAE7714415.1"/>
    </source>
</evidence>
<feature type="transmembrane region" description="Helical" evidence="7">
    <location>
        <begin position="133"/>
        <end position="155"/>
    </location>
</feature>
<keyword evidence="5 7" id="KW-0472">Membrane</keyword>
<dbReference type="InterPro" id="IPR011992">
    <property type="entry name" value="EF-hand-dom_pair"/>
</dbReference>
<feature type="domain" description="EF-hand" evidence="8">
    <location>
        <begin position="393"/>
        <end position="428"/>
    </location>
</feature>
<dbReference type="GO" id="GO:0001518">
    <property type="term" value="C:voltage-gated sodium channel complex"/>
    <property type="evidence" value="ECO:0007669"/>
    <property type="project" value="TreeGrafter"/>
</dbReference>
<dbReference type="InterPro" id="IPR032675">
    <property type="entry name" value="LRR_dom_sf"/>
</dbReference>
<dbReference type="OrthoDB" id="439240at2759"/>
<evidence type="ECO:0000256" key="6">
    <source>
        <dbReference type="SAM" id="MobiDB-lite"/>
    </source>
</evidence>
<dbReference type="InterPro" id="IPR002048">
    <property type="entry name" value="EF_hand_dom"/>
</dbReference>
<evidence type="ECO:0000256" key="5">
    <source>
        <dbReference type="ARBA" id="ARBA00023136"/>
    </source>
</evidence>
<evidence type="ECO:0000256" key="3">
    <source>
        <dbReference type="ARBA" id="ARBA00022837"/>
    </source>
</evidence>
<dbReference type="Pfam" id="PF13202">
    <property type="entry name" value="EF-hand_5"/>
    <property type="match status" value="1"/>
</dbReference>
<evidence type="ECO:0000259" key="8">
    <source>
        <dbReference type="PROSITE" id="PS50222"/>
    </source>
</evidence>
<dbReference type="EMBL" id="CAJNJA010035997">
    <property type="protein sequence ID" value="CAE7714415.1"/>
    <property type="molecule type" value="Genomic_DNA"/>
</dbReference>